<keyword evidence="14" id="KW-1185">Reference proteome</keyword>
<dbReference type="SUPFAM" id="SSF48726">
    <property type="entry name" value="Immunoglobulin"/>
    <property type="match status" value="1"/>
</dbReference>
<dbReference type="EMBL" id="SEYY01023842">
    <property type="protein sequence ID" value="KAB7494576.1"/>
    <property type="molecule type" value="Genomic_DNA"/>
</dbReference>
<dbReference type="InterPro" id="IPR056754">
    <property type="entry name" value="DSCAM/DSCAML_C"/>
</dbReference>
<dbReference type="PROSITE" id="PS50853">
    <property type="entry name" value="FN3"/>
    <property type="match status" value="2"/>
</dbReference>
<dbReference type="InterPro" id="IPR036179">
    <property type="entry name" value="Ig-like_dom_sf"/>
</dbReference>
<evidence type="ECO:0000256" key="1">
    <source>
        <dbReference type="ARBA" id="ARBA00004167"/>
    </source>
</evidence>
<comment type="caution">
    <text evidence="13">The sequence shown here is derived from an EMBL/GenBank/DDBJ whole genome shotgun (WGS) entry which is preliminary data.</text>
</comment>
<dbReference type="GO" id="GO:0030154">
    <property type="term" value="P:cell differentiation"/>
    <property type="evidence" value="ECO:0007669"/>
    <property type="project" value="UniProtKB-ARBA"/>
</dbReference>
<keyword evidence="2 10" id="KW-0812">Transmembrane</keyword>
<dbReference type="OrthoDB" id="6361460at2759"/>
<evidence type="ECO:0000256" key="6">
    <source>
        <dbReference type="ARBA" id="ARBA00022989"/>
    </source>
</evidence>
<evidence type="ECO:0000256" key="4">
    <source>
        <dbReference type="ARBA" id="ARBA00022737"/>
    </source>
</evidence>
<evidence type="ECO:0000256" key="7">
    <source>
        <dbReference type="ARBA" id="ARBA00023136"/>
    </source>
</evidence>
<evidence type="ECO:0000256" key="5">
    <source>
        <dbReference type="ARBA" id="ARBA00022889"/>
    </source>
</evidence>
<dbReference type="CDD" id="cd00063">
    <property type="entry name" value="FN3"/>
    <property type="match status" value="2"/>
</dbReference>
<evidence type="ECO:0000256" key="10">
    <source>
        <dbReference type="SAM" id="Phobius"/>
    </source>
</evidence>
<dbReference type="Proteomes" id="UP000326759">
    <property type="component" value="Unassembled WGS sequence"/>
</dbReference>
<feature type="domain" description="Fibronectin type-III" evidence="12">
    <location>
        <begin position="128"/>
        <end position="221"/>
    </location>
</feature>
<dbReference type="PANTHER" id="PTHR13817">
    <property type="entry name" value="TITIN"/>
    <property type="match status" value="1"/>
</dbReference>
<accession>A0A5N5SKR3</accession>
<evidence type="ECO:0000313" key="14">
    <source>
        <dbReference type="Proteomes" id="UP000326759"/>
    </source>
</evidence>
<proteinExistence type="predicted"/>
<evidence type="ECO:0000256" key="2">
    <source>
        <dbReference type="ARBA" id="ARBA00022692"/>
    </source>
</evidence>
<dbReference type="Pfam" id="PF07679">
    <property type="entry name" value="I-set"/>
    <property type="match status" value="1"/>
</dbReference>
<dbReference type="InterPro" id="IPR003598">
    <property type="entry name" value="Ig_sub2"/>
</dbReference>
<comment type="subcellular location">
    <subcellularLocation>
        <location evidence="1">Membrane</location>
        <topology evidence="1">Single-pass membrane protein</topology>
    </subcellularLocation>
</comment>
<dbReference type="InterPro" id="IPR007110">
    <property type="entry name" value="Ig-like_dom"/>
</dbReference>
<evidence type="ECO:0000313" key="13">
    <source>
        <dbReference type="EMBL" id="KAB7494576.1"/>
    </source>
</evidence>
<keyword evidence="8" id="KW-1015">Disulfide bond</keyword>
<evidence type="ECO:0000259" key="12">
    <source>
        <dbReference type="PROSITE" id="PS50853"/>
    </source>
</evidence>
<feature type="transmembrane region" description="Helical" evidence="10">
    <location>
        <begin position="340"/>
        <end position="362"/>
    </location>
</feature>
<keyword evidence="4" id="KW-0677">Repeat</keyword>
<dbReference type="InterPro" id="IPR003961">
    <property type="entry name" value="FN3_dom"/>
</dbReference>
<reference evidence="13 14" key="1">
    <citation type="journal article" date="2019" name="PLoS Biol.">
        <title>Sex chromosomes control vertical transmission of feminizing Wolbachia symbionts in an isopod.</title>
        <authorList>
            <person name="Becking T."/>
            <person name="Chebbi M.A."/>
            <person name="Giraud I."/>
            <person name="Moumen B."/>
            <person name="Laverre T."/>
            <person name="Caubet Y."/>
            <person name="Peccoud J."/>
            <person name="Gilbert C."/>
            <person name="Cordaux R."/>
        </authorList>
    </citation>
    <scope>NUCLEOTIDE SEQUENCE [LARGE SCALE GENOMIC DNA]</scope>
    <source>
        <strain evidence="13">ANa2</strain>
        <tissue evidence="13">Whole body excluding digestive tract and cuticle</tissue>
    </source>
</reference>
<dbReference type="InterPro" id="IPR050964">
    <property type="entry name" value="Striated_Muscle_Regulatory"/>
</dbReference>
<evidence type="ECO:0000256" key="9">
    <source>
        <dbReference type="ARBA" id="ARBA00023319"/>
    </source>
</evidence>
<keyword evidence="5" id="KW-0130">Cell adhesion</keyword>
<dbReference type="GO" id="GO:0009653">
    <property type="term" value="P:anatomical structure morphogenesis"/>
    <property type="evidence" value="ECO:0007669"/>
    <property type="project" value="UniProtKB-ARBA"/>
</dbReference>
<dbReference type="FunFam" id="2.60.40.10:FF:000032">
    <property type="entry name" value="palladin isoform X1"/>
    <property type="match status" value="1"/>
</dbReference>
<name>A0A5N5SKR3_9CRUS</name>
<organism evidence="13 14">
    <name type="scientific">Armadillidium nasatum</name>
    <dbReference type="NCBI Taxonomy" id="96803"/>
    <lineage>
        <taxon>Eukaryota</taxon>
        <taxon>Metazoa</taxon>
        <taxon>Ecdysozoa</taxon>
        <taxon>Arthropoda</taxon>
        <taxon>Crustacea</taxon>
        <taxon>Multicrustacea</taxon>
        <taxon>Malacostraca</taxon>
        <taxon>Eumalacostraca</taxon>
        <taxon>Peracarida</taxon>
        <taxon>Isopoda</taxon>
        <taxon>Oniscidea</taxon>
        <taxon>Crinocheta</taxon>
        <taxon>Armadillidiidae</taxon>
        <taxon>Armadillidium</taxon>
    </lineage>
</organism>
<dbReference type="InterPro" id="IPR003599">
    <property type="entry name" value="Ig_sub"/>
</dbReference>
<evidence type="ECO:0000256" key="3">
    <source>
        <dbReference type="ARBA" id="ARBA00022729"/>
    </source>
</evidence>
<evidence type="ECO:0000259" key="11">
    <source>
        <dbReference type="PROSITE" id="PS50835"/>
    </source>
</evidence>
<sequence length="515" mass="57001">MDSKNQNWIEATVAASTRVGQGPSTEPLRVFLVNKIAAKIISWGRSISIHRLEDATFPCSVIGDPHPTVRWDKTGIEIKNDNGRLKAYPDGSLVIRNAQAEDSGNYSCTAQNIHGKDFVTYTFLVQMPPSAPVVEVKSAMKNSMIVTWKAKSDGGASLLRVILSFKEDFGGWNEVTVPPSENSYTLSNLACGRNYQVFATAVNKVGEGTPSAIISARTAGAPPIVDQRVSPISSNDTWISVNFIGWRDGGCPISHYGVAYRALGDSAWLIVSEQIKPNEAYVEIGGLKPQSSYVVRVTAHNSAGVTSHDYALMTTTRNGELPPPEFVLSAFPSFLKDLRVILPLVASLLALVSACVTVSLCLKRRPNPTSTVSEASYAGTDSFTSSEKQKEHFYATIKRVSPPYKDQGEVEDDTYDKKIHQYSTFQMTKTPGLLYPLQKEKNSKEVLPNCKLHKQDAPNHKRIKSTDDRVNCQQRYRQQMPIPNANYCSFAKFQHRRQSLIRKGRKHIVDVCIKD</sequence>
<dbReference type="Gene3D" id="2.60.40.10">
    <property type="entry name" value="Immunoglobulins"/>
    <property type="match status" value="3"/>
</dbReference>
<dbReference type="GO" id="GO:0016020">
    <property type="term" value="C:membrane"/>
    <property type="evidence" value="ECO:0007669"/>
    <property type="project" value="UniProtKB-SubCell"/>
</dbReference>
<protein>
    <submittedName>
        <fullName evidence="13">Down syndrome cell adhesion molecule-like protein Dscam2</fullName>
    </submittedName>
</protein>
<dbReference type="InterPro" id="IPR013098">
    <property type="entry name" value="Ig_I-set"/>
</dbReference>
<dbReference type="SMART" id="SM00408">
    <property type="entry name" value="IGc2"/>
    <property type="match status" value="1"/>
</dbReference>
<dbReference type="InterPro" id="IPR036116">
    <property type="entry name" value="FN3_sf"/>
</dbReference>
<keyword evidence="6 10" id="KW-1133">Transmembrane helix</keyword>
<dbReference type="SMART" id="SM00060">
    <property type="entry name" value="FN3"/>
    <property type="match status" value="2"/>
</dbReference>
<keyword evidence="7 10" id="KW-0472">Membrane</keyword>
<gene>
    <name evidence="13" type="primary">Dscam2_0</name>
    <name evidence="13" type="ORF">Anas_05307</name>
</gene>
<dbReference type="SMART" id="SM00409">
    <property type="entry name" value="IG"/>
    <property type="match status" value="1"/>
</dbReference>
<dbReference type="Pfam" id="PF25059">
    <property type="entry name" value="FN3_DSCAM-DSCAML_C"/>
    <property type="match status" value="1"/>
</dbReference>
<feature type="domain" description="Fibronectin type-III" evidence="12">
    <location>
        <begin position="223"/>
        <end position="324"/>
    </location>
</feature>
<dbReference type="PROSITE" id="PS50835">
    <property type="entry name" value="IG_LIKE"/>
    <property type="match status" value="1"/>
</dbReference>
<dbReference type="Pfam" id="PF00041">
    <property type="entry name" value="fn3"/>
    <property type="match status" value="1"/>
</dbReference>
<dbReference type="InterPro" id="IPR013783">
    <property type="entry name" value="Ig-like_fold"/>
</dbReference>
<evidence type="ECO:0000256" key="8">
    <source>
        <dbReference type="ARBA" id="ARBA00023157"/>
    </source>
</evidence>
<dbReference type="PANTHER" id="PTHR13817:SF166">
    <property type="entry name" value="NEURONAL IGCAM-RELATED"/>
    <property type="match status" value="1"/>
</dbReference>
<dbReference type="SUPFAM" id="SSF49265">
    <property type="entry name" value="Fibronectin type III"/>
    <property type="match status" value="1"/>
</dbReference>
<keyword evidence="9" id="KW-0393">Immunoglobulin domain</keyword>
<dbReference type="AlphaFoldDB" id="A0A5N5SKR3"/>
<feature type="domain" description="Ig-like" evidence="11">
    <location>
        <begin position="23"/>
        <end position="126"/>
    </location>
</feature>
<dbReference type="GO" id="GO:0007155">
    <property type="term" value="P:cell adhesion"/>
    <property type="evidence" value="ECO:0007669"/>
    <property type="project" value="UniProtKB-KW"/>
</dbReference>
<keyword evidence="3" id="KW-0732">Signal</keyword>